<comment type="caution">
    <text evidence="1">The sequence shown here is derived from an EMBL/GenBank/DDBJ whole genome shotgun (WGS) entry which is preliminary data.</text>
</comment>
<sequence>MRKTGKQLFIRNIHEQNGIDAVRSECLHDIGRAGEIVAVIGEQQSVGNL</sequence>
<evidence type="ECO:0000313" key="2">
    <source>
        <dbReference type="Proteomes" id="UP000016842"/>
    </source>
</evidence>
<dbReference type="EMBL" id="ASXJ01000323">
    <property type="protein sequence ID" value="ERM00370.1"/>
    <property type="molecule type" value="Genomic_DNA"/>
</dbReference>
<protein>
    <submittedName>
        <fullName evidence="1">Uncharacterized protein</fullName>
    </submittedName>
</protein>
<dbReference type="AlphaFoldDB" id="U4V337"/>
<gene>
    <name evidence="1" type="ORF">Q644_04920</name>
</gene>
<accession>U4V337</accession>
<name>U4V337_9HYPH</name>
<evidence type="ECO:0000313" key="1">
    <source>
        <dbReference type="EMBL" id="ERM00370.1"/>
    </source>
</evidence>
<organism evidence="1 2">
    <name type="scientific">Brucella intermedia 229E</name>
    <dbReference type="NCBI Taxonomy" id="1337887"/>
    <lineage>
        <taxon>Bacteria</taxon>
        <taxon>Pseudomonadati</taxon>
        <taxon>Pseudomonadota</taxon>
        <taxon>Alphaproteobacteria</taxon>
        <taxon>Hyphomicrobiales</taxon>
        <taxon>Brucellaceae</taxon>
        <taxon>Brucella/Ochrobactrum group</taxon>
        <taxon>Brucella</taxon>
    </lineage>
</organism>
<proteinExistence type="predicted"/>
<dbReference type="Proteomes" id="UP000016842">
    <property type="component" value="Unassembled WGS sequence"/>
</dbReference>
<reference evidence="1 2" key="1">
    <citation type="journal article" date="2014" name="FEMS Microbiol. Lett.">
        <title>Genome sequencing analysis reveals virulence-related gene content of Ochrobactrum intermedium strain 229E, a urease-positive strain isolated from the human gastric niche.</title>
        <authorList>
            <person name="Kulkarni G.J."/>
            <person name="Shetty S."/>
            <person name="Dharne M.S."/>
            <person name="Shouche Y.S."/>
        </authorList>
    </citation>
    <scope>NUCLEOTIDE SEQUENCE [LARGE SCALE GENOMIC DNA]</scope>
    <source>
        <strain evidence="1 2">229E</strain>
    </source>
</reference>